<protein>
    <submittedName>
        <fullName evidence="2">Uncharacterized protein</fullName>
    </submittedName>
</protein>
<reference evidence="2 3" key="1">
    <citation type="submission" date="2020-08" db="EMBL/GenBank/DDBJ databases">
        <title>Genomic Encyclopedia of Type Strains, Phase III (KMG-III): the genomes of soil and plant-associated and newly described type strains.</title>
        <authorList>
            <person name="Whitman W."/>
        </authorList>
    </citation>
    <scope>NUCLEOTIDE SEQUENCE [LARGE SCALE GENOMIC DNA]</scope>
    <source>
        <strain evidence="2 3">CECT 8960</strain>
    </source>
</reference>
<dbReference type="Proteomes" id="UP000520767">
    <property type="component" value="Unassembled WGS sequence"/>
</dbReference>
<accession>A0A7W7QBJ3</accession>
<keyword evidence="1" id="KW-1133">Transmembrane helix</keyword>
<evidence type="ECO:0000313" key="3">
    <source>
        <dbReference type="Proteomes" id="UP000520767"/>
    </source>
</evidence>
<proteinExistence type="predicted"/>
<sequence>MKLGHFEENLLAELREIVAEQAVAEQAVAERAVAPRPSRPRRRLVLAAAGAGLVAAGLVVGIPAVTGEHTPAAHAVTGNDDGTVTITVNRLEDPDGLERELAAHGITADVSFAPPGKMCQPFPERFPRLADQPHEVFVGLDRRGDDPLTVLPDDLEGKTLILEGRLTPWDNDPRKQFLFVQYAVSGPVAPCVLVDIFE</sequence>
<keyword evidence="3" id="KW-1185">Reference proteome</keyword>
<gene>
    <name evidence="2" type="ORF">FHR82_006379</name>
</gene>
<comment type="caution">
    <text evidence="2">The sequence shown here is derived from an EMBL/GenBank/DDBJ whole genome shotgun (WGS) entry which is preliminary data.</text>
</comment>
<dbReference type="EMBL" id="JACHJQ010000007">
    <property type="protein sequence ID" value="MBB4910121.1"/>
    <property type="molecule type" value="Genomic_DNA"/>
</dbReference>
<dbReference type="AlphaFoldDB" id="A0A7W7QBJ3"/>
<name>A0A7W7QBJ3_9PSEU</name>
<evidence type="ECO:0000256" key="1">
    <source>
        <dbReference type="SAM" id="Phobius"/>
    </source>
</evidence>
<keyword evidence="1" id="KW-0472">Membrane</keyword>
<organism evidence="2 3">
    <name type="scientific">Actinophytocola algeriensis</name>
    <dbReference type="NCBI Taxonomy" id="1768010"/>
    <lineage>
        <taxon>Bacteria</taxon>
        <taxon>Bacillati</taxon>
        <taxon>Actinomycetota</taxon>
        <taxon>Actinomycetes</taxon>
        <taxon>Pseudonocardiales</taxon>
        <taxon>Pseudonocardiaceae</taxon>
    </lineage>
</organism>
<keyword evidence="1" id="KW-0812">Transmembrane</keyword>
<feature type="transmembrane region" description="Helical" evidence="1">
    <location>
        <begin position="44"/>
        <end position="65"/>
    </location>
</feature>
<evidence type="ECO:0000313" key="2">
    <source>
        <dbReference type="EMBL" id="MBB4910121.1"/>
    </source>
</evidence>
<dbReference type="RefSeq" id="WP_184814207.1">
    <property type="nucleotide sequence ID" value="NZ_JACHJQ010000007.1"/>
</dbReference>